<dbReference type="InterPro" id="IPR000560">
    <property type="entry name" value="His_Pase_clade-2"/>
</dbReference>
<dbReference type="EMBL" id="BQFW01000011">
    <property type="protein sequence ID" value="GJJ75448.1"/>
    <property type="molecule type" value="Genomic_DNA"/>
</dbReference>
<feature type="region of interest" description="Disordered" evidence="2">
    <location>
        <begin position="429"/>
        <end position="472"/>
    </location>
</feature>
<evidence type="ECO:0000256" key="3">
    <source>
        <dbReference type="SAM" id="Phobius"/>
    </source>
</evidence>
<evidence type="ECO:0000256" key="2">
    <source>
        <dbReference type="SAM" id="MobiDB-lite"/>
    </source>
</evidence>
<organism evidence="4 5">
    <name type="scientific">Entomortierella parvispora</name>
    <dbReference type="NCBI Taxonomy" id="205924"/>
    <lineage>
        <taxon>Eukaryota</taxon>
        <taxon>Fungi</taxon>
        <taxon>Fungi incertae sedis</taxon>
        <taxon>Mucoromycota</taxon>
        <taxon>Mortierellomycotina</taxon>
        <taxon>Mortierellomycetes</taxon>
        <taxon>Mortierellales</taxon>
        <taxon>Mortierellaceae</taxon>
        <taxon>Entomortierella</taxon>
    </lineage>
</organism>
<dbReference type="InterPro" id="IPR050645">
    <property type="entry name" value="Histidine_acid_phosphatase"/>
</dbReference>
<dbReference type="Pfam" id="PF00328">
    <property type="entry name" value="His_Phos_2"/>
    <property type="match status" value="1"/>
</dbReference>
<evidence type="ECO:0000313" key="5">
    <source>
        <dbReference type="Proteomes" id="UP000827284"/>
    </source>
</evidence>
<evidence type="ECO:0000313" key="4">
    <source>
        <dbReference type="EMBL" id="GJJ75448.1"/>
    </source>
</evidence>
<feature type="transmembrane region" description="Helical" evidence="3">
    <location>
        <begin position="395"/>
        <end position="418"/>
    </location>
</feature>
<dbReference type="InterPro" id="IPR029033">
    <property type="entry name" value="His_PPase_superfam"/>
</dbReference>
<feature type="compositionally biased region" description="Polar residues" evidence="2">
    <location>
        <begin position="429"/>
        <end position="455"/>
    </location>
</feature>
<comment type="caution">
    <text evidence="4">The sequence shown here is derived from an EMBL/GenBank/DDBJ whole genome shotgun (WGS) entry which is preliminary data.</text>
</comment>
<dbReference type="GO" id="GO:0016791">
    <property type="term" value="F:phosphatase activity"/>
    <property type="evidence" value="ECO:0007669"/>
    <property type="project" value="TreeGrafter"/>
</dbReference>
<reference evidence="4" key="2">
    <citation type="journal article" date="2022" name="Microbiol. Resour. Announc.">
        <title>Whole-Genome Sequence of Entomortierella parvispora E1425, a Mucoromycotan Fungus Associated with Burkholderiaceae-Related Endosymbiotic Bacteria.</title>
        <authorList>
            <person name="Herlambang A."/>
            <person name="Guo Y."/>
            <person name="Takashima Y."/>
            <person name="Narisawa K."/>
            <person name="Ohta H."/>
            <person name="Nishizawa T."/>
        </authorList>
    </citation>
    <scope>NUCLEOTIDE SEQUENCE</scope>
    <source>
        <strain evidence="4">E1425</strain>
    </source>
</reference>
<evidence type="ECO:0008006" key="6">
    <source>
        <dbReference type="Google" id="ProtNLM"/>
    </source>
</evidence>
<dbReference type="PANTHER" id="PTHR11567:SF142">
    <property type="entry name" value="PHOSPHOGLYCERATE MUTASE-LIKE PROTEIN"/>
    <property type="match status" value="1"/>
</dbReference>
<dbReference type="PANTHER" id="PTHR11567">
    <property type="entry name" value="ACID PHOSPHATASE-RELATED"/>
    <property type="match status" value="1"/>
</dbReference>
<accession>A0A9P3HF80</accession>
<keyword evidence="3" id="KW-1133">Transmembrane helix</keyword>
<comment type="similarity">
    <text evidence="1">Belongs to the histidine acid phosphatase family.</text>
</comment>
<feature type="compositionally biased region" description="Basic and acidic residues" evidence="2">
    <location>
        <begin position="459"/>
        <end position="472"/>
    </location>
</feature>
<name>A0A9P3HF80_9FUNG</name>
<dbReference type="Gene3D" id="3.40.50.1240">
    <property type="entry name" value="Phosphoglycerate mutase-like"/>
    <property type="match status" value="1"/>
</dbReference>
<proteinExistence type="inferred from homology"/>
<evidence type="ECO:0000256" key="1">
    <source>
        <dbReference type="ARBA" id="ARBA00005375"/>
    </source>
</evidence>
<dbReference type="Proteomes" id="UP000827284">
    <property type="component" value="Unassembled WGS sequence"/>
</dbReference>
<keyword evidence="3" id="KW-0812">Transmembrane</keyword>
<dbReference type="OrthoDB" id="258392at2759"/>
<dbReference type="SUPFAM" id="SSF53254">
    <property type="entry name" value="Phosphoglycerate mutase-like"/>
    <property type="match status" value="1"/>
</dbReference>
<keyword evidence="3" id="KW-0472">Membrane</keyword>
<reference evidence="4" key="1">
    <citation type="submission" date="2021-11" db="EMBL/GenBank/DDBJ databases">
        <authorList>
            <person name="Herlambang A."/>
            <person name="Guo Y."/>
            <person name="Takashima Y."/>
            <person name="Nishizawa T."/>
        </authorList>
    </citation>
    <scope>NUCLEOTIDE SEQUENCE</scope>
    <source>
        <strain evidence="4">E1425</strain>
    </source>
</reference>
<gene>
    <name evidence="4" type="ORF">EMPS_07806</name>
</gene>
<sequence>MSVAGVIVLTRHGDRQGFYQSPTNYNAVATNLTILGYLEEYQNGQDIRNLYLSGANAIPGLDPNTYYWNELNAMADAGGEGTVIIDSANAFLQGLYPPYNETLTLANGTVISWDRAQSVELETIEINQEIWLEGYAGCSGWTNRLNAWYNSAEFAAQAKIANPFFESLSSILGNRPATLQNAWNLFDFLNVESIHNATLSPLISAQALSQARYWANYHEAGSFTDDDLNNVGNVAGQSILPPILSAINEITNATTGLKFSYIAISYKPFLSLFNLWGLPSPLKDSVVDYASAAIIEIRTDNTMRLLFRNGTETGGSNATFTPYALFGSSDANSYPIADFVEQMEPYSLNTLAEWCNKCGETEQRGCATLAALNGTGGAGYASIDSTEGRHRVSPVVAGVIGAMVALAVAGFVLALWLLKGGLAKKRRGNSLQEVSSVDSHRGTSVNSREGSSSVGTKAGSDHHVDTKEVVSA</sequence>
<protein>
    <recommendedName>
        <fullName evidence="6">Phosphoglycerate mutase-like protein</fullName>
    </recommendedName>
</protein>
<keyword evidence="5" id="KW-1185">Reference proteome</keyword>
<dbReference type="AlphaFoldDB" id="A0A9P3HF80"/>